<gene>
    <name evidence="7" type="ORF">KQX54_002455</name>
</gene>
<evidence type="ECO:0000256" key="2">
    <source>
        <dbReference type="ARBA" id="ARBA00022448"/>
    </source>
</evidence>
<protein>
    <recommendedName>
        <fullName evidence="6">t-SNARE coiled-coil homology domain-containing protein</fullName>
    </recommendedName>
</protein>
<dbReference type="SMART" id="SM00397">
    <property type="entry name" value="t_SNARE"/>
    <property type="match status" value="1"/>
</dbReference>
<dbReference type="InterPro" id="IPR045242">
    <property type="entry name" value="Syntaxin"/>
</dbReference>
<dbReference type="SUPFAM" id="SSF58038">
    <property type="entry name" value="SNARE fusion complex"/>
    <property type="match status" value="1"/>
</dbReference>
<evidence type="ECO:0000256" key="1">
    <source>
        <dbReference type="ARBA" id="ARBA00004370"/>
    </source>
</evidence>
<keyword evidence="8" id="KW-1185">Reference proteome</keyword>
<feature type="domain" description="T-SNARE coiled-coil homology" evidence="6">
    <location>
        <begin position="153"/>
        <end position="215"/>
    </location>
</feature>
<dbReference type="PANTHER" id="PTHR19957">
    <property type="entry name" value="SYNTAXIN"/>
    <property type="match status" value="1"/>
</dbReference>
<keyword evidence="3" id="KW-0175">Coiled coil</keyword>
<dbReference type="GO" id="GO:0005484">
    <property type="term" value="F:SNAP receptor activity"/>
    <property type="evidence" value="ECO:0007669"/>
    <property type="project" value="TreeGrafter"/>
</dbReference>
<organism evidence="7 8">
    <name type="scientific">Cotesia glomerata</name>
    <name type="common">Lepidopteran parasitic wasp</name>
    <name type="synonym">Apanteles glomeratus</name>
    <dbReference type="NCBI Taxonomy" id="32391"/>
    <lineage>
        <taxon>Eukaryota</taxon>
        <taxon>Metazoa</taxon>
        <taxon>Ecdysozoa</taxon>
        <taxon>Arthropoda</taxon>
        <taxon>Hexapoda</taxon>
        <taxon>Insecta</taxon>
        <taxon>Pterygota</taxon>
        <taxon>Neoptera</taxon>
        <taxon>Endopterygota</taxon>
        <taxon>Hymenoptera</taxon>
        <taxon>Apocrita</taxon>
        <taxon>Ichneumonoidea</taxon>
        <taxon>Braconidae</taxon>
        <taxon>Microgastrinae</taxon>
        <taxon>Cotesia</taxon>
    </lineage>
</organism>
<keyword evidence="5" id="KW-0812">Transmembrane</keyword>
<dbReference type="Gene3D" id="1.20.5.110">
    <property type="match status" value="1"/>
</dbReference>
<keyword evidence="4 5" id="KW-0472">Membrane</keyword>
<dbReference type="Proteomes" id="UP000826195">
    <property type="component" value="Unassembled WGS sequence"/>
</dbReference>
<dbReference type="GO" id="GO:0000149">
    <property type="term" value="F:SNARE binding"/>
    <property type="evidence" value="ECO:0007669"/>
    <property type="project" value="TreeGrafter"/>
</dbReference>
<reference evidence="7 8" key="1">
    <citation type="journal article" date="2021" name="J. Hered.">
        <title>A chromosome-level genome assembly of the parasitoid wasp, Cotesia glomerata (Hymenoptera: Braconidae).</title>
        <authorList>
            <person name="Pinto B.J."/>
            <person name="Weis J.J."/>
            <person name="Gamble T."/>
            <person name="Ode P.J."/>
            <person name="Paul R."/>
            <person name="Zaspel J.M."/>
        </authorList>
    </citation>
    <scope>NUCLEOTIDE SEQUENCE [LARGE SCALE GENOMIC DNA]</scope>
    <source>
        <strain evidence="7">CgM1</strain>
    </source>
</reference>
<comment type="caution">
    <text evidence="7">The sequence shown here is derived from an EMBL/GenBank/DDBJ whole genome shotgun (WGS) entry which is preliminary data.</text>
</comment>
<dbReference type="Pfam" id="PF05739">
    <property type="entry name" value="SNARE"/>
    <property type="match status" value="1"/>
</dbReference>
<dbReference type="GO" id="GO:0006906">
    <property type="term" value="P:vesicle fusion"/>
    <property type="evidence" value="ECO:0007669"/>
    <property type="project" value="TreeGrafter"/>
</dbReference>
<dbReference type="EMBL" id="JAHXZJ010001119">
    <property type="protein sequence ID" value="KAH0553579.1"/>
    <property type="molecule type" value="Genomic_DNA"/>
</dbReference>
<dbReference type="InterPro" id="IPR041875">
    <property type="entry name" value="Syntaxin-8_SNARE"/>
</dbReference>
<evidence type="ECO:0000313" key="7">
    <source>
        <dbReference type="EMBL" id="KAH0553579.1"/>
    </source>
</evidence>
<dbReference type="GO" id="GO:0006886">
    <property type="term" value="P:intracellular protein transport"/>
    <property type="evidence" value="ECO:0007669"/>
    <property type="project" value="TreeGrafter"/>
</dbReference>
<sequence length="241" mass="27753">MALIYLDDNDPWITQHDECAKLLDEIMEQLNQRQSKPKASLAFASLSANIRFQMNQYSDHISQLKKKVSEALKLRVITVDEAERRTRQIEQLQSNYVKIKRLYDVKMNPAASERPSLFGNSSSAFAEGGTVGWDDQNDQDQNVSVVDLKSQNEAALLEQERGLDELYKVITRQKTIAQTIHTEVDHQNEIIDDLAEHMEQTDERLIDGTRQIRFIERKDRTCGYWVVIILLFISIICVAVV</sequence>
<comment type="subcellular location">
    <subcellularLocation>
        <location evidence="1">Membrane</location>
    </subcellularLocation>
</comment>
<evidence type="ECO:0000259" key="6">
    <source>
        <dbReference type="PROSITE" id="PS50192"/>
    </source>
</evidence>
<dbReference type="CDD" id="cd15852">
    <property type="entry name" value="SNARE_Syntaxin8"/>
    <property type="match status" value="1"/>
</dbReference>
<name>A0AAV7IMF4_COTGL</name>
<dbReference type="InterPro" id="IPR000727">
    <property type="entry name" value="T_SNARE_dom"/>
</dbReference>
<evidence type="ECO:0000256" key="4">
    <source>
        <dbReference type="ARBA" id="ARBA00023136"/>
    </source>
</evidence>
<dbReference type="AlphaFoldDB" id="A0AAV7IMF4"/>
<feature type="transmembrane region" description="Helical" evidence="5">
    <location>
        <begin position="223"/>
        <end position="240"/>
    </location>
</feature>
<dbReference type="GO" id="GO:0048278">
    <property type="term" value="P:vesicle docking"/>
    <property type="evidence" value="ECO:0007669"/>
    <property type="project" value="TreeGrafter"/>
</dbReference>
<accession>A0AAV7IMF4</accession>
<evidence type="ECO:0000256" key="3">
    <source>
        <dbReference type="ARBA" id="ARBA00023054"/>
    </source>
</evidence>
<evidence type="ECO:0000313" key="8">
    <source>
        <dbReference type="Proteomes" id="UP000826195"/>
    </source>
</evidence>
<keyword evidence="5" id="KW-1133">Transmembrane helix</keyword>
<keyword evidence="2" id="KW-0813">Transport</keyword>
<dbReference type="PANTHER" id="PTHR19957:SF124">
    <property type="entry name" value="SYNTAXIN-8"/>
    <property type="match status" value="1"/>
</dbReference>
<dbReference type="GO" id="GO:0031201">
    <property type="term" value="C:SNARE complex"/>
    <property type="evidence" value="ECO:0007669"/>
    <property type="project" value="TreeGrafter"/>
</dbReference>
<proteinExistence type="predicted"/>
<dbReference type="GO" id="GO:0012505">
    <property type="term" value="C:endomembrane system"/>
    <property type="evidence" value="ECO:0007669"/>
    <property type="project" value="TreeGrafter"/>
</dbReference>
<evidence type="ECO:0000256" key="5">
    <source>
        <dbReference type="SAM" id="Phobius"/>
    </source>
</evidence>
<dbReference type="PROSITE" id="PS50192">
    <property type="entry name" value="T_SNARE"/>
    <property type="match status" value="1"/>
</dbReference>